<feature type="non-terminal residue" evidence="1">
    <location>
        <position position="1"/>
    </location>
</feature>
<evidence type="ECO:0000313" key="1">
    <source>
        <dbReference type="EMBL" id="KAL3752986.1"/>
    </source>
</evidence>
<dbReference type="AlphaFoldDB" id="A0ABD3LMF5"/>
<comment type="caution">
    <text evidence="1">The sequence shown here is derived from an EMBL/GenBank/DDBJ whole genome shotgun (WGS) entry which is preliminary data.</text>
</comment>
<accession>A0ABD3LMF5</accession>
<dbReference type="InterPro" id="IPR008949">
    <property type="entry name" value="Isoprenoid_synthase_dom_sf"/>
</dbReference>
<proteinExistence type="predicted"/>
<name>A0ABD3LMF5_EUCGL</name>
<dbReference type="Pfam" id="PF19086">
    <property type="entry name" value="Terpene_syn_C_2"/>
    <property type="match status" value="1"/>
</dbReference>
<reference evidence="1 2" key="1">
    <citation type="submission" date="2024-11" db="EMBL/GenBank/DDBJ databases">
        <title>Chromosome-level genome assembly of Eucalyptus globulus Labill. provides insights into its genome evolution.</title>
        <authorList>
            <person name="Li X."/>
        </authorList>
    </citation>
    <scope>NUCLEOTIDE SEQUENCE [LARGE SCALE GENOMIC DNA]</scope>
    <source>
        <strain evidence="1">CL2024</strain>
        <tissue evidence="1">Fresh tender leaves</tissue>
    </source>
</reference>
<evidence type="ECO:0000313" key="2">
    <source>
        <dbReference type="Proteomes" id="UP001634007"/>
    </source>
</evidence>
<protein>
    <submittedName>
        <fullName evidence="1">Uncharacterized protein</fullName>
    </submittedName>
</protein>
<feature type="non-terminal residue" evidence="1">
    <location>
        <position position="64"/>
    </location>
</feature>
<gene>
    <name evidence="1" type="ORF">ACJRO7_000390</name>
</gene>
<dbReference type="EMBL" id="JBJKBG010000001">
    <property type="protein sequence ID" value="KAL3752986.1"/>
    <property type="molecule type" value="Genomic_DNA"/>
</dbReference>
<dbReference type="Proteomes" id="UP001634007">
    <property type="component" value="Unassembled WGS sequence"/>
</dbReference>
<keyword evidence="2" id="KW-1185">Reference proteome</keyword>
<organism evidence="1 2">
    <name type="scientific">Eucalyptus globulus</name>
    <name type="common">Tasmanian blue gum</name>
    <dbReference type="NCBI Taxonomy" id="34317"/>
    <lineage>
        <taxon>Eukaryota</taxon>
        <taxon>Viridiplantae</taxon>
        <taxon>Streptophyta</taxon>
        <taxon>Embryophyta</taxon>
        <taxon>Tracheophyta</taxon>
        <taxon>Spermatophyta</taxon>
        <taxon>Magnoliopsida</taxon>
        <taxon>eudicotyledons</taxon>
        <taxon>Gunneridae</taxon>
        <taxon>Pentapetalae</taxon>
        <taxon>rosids</taxon>
        <taxon>malvids</taxon>
        <taxon>Myrtales</taxon>
        <taxon>Myrtaceae</taxon>
        <taxon>Myrtoideae</taxon>
        <taxon>Eucalypteae</taxon>
        <taxon>Eucalyptus</taxon>
    </lineage>
</organism>
<dbReference type="Gene3D" id="1.10.600.10">
    <property type="entry name" value="Farnesyl Diphosphate Synthase"/>
    <property type="match status" value="1"/>
</dbReference>
<dbReference type="SUPFAM" id="SSF48576">
    <property type="entry name" value="Terpenoid synthases"/>
    <property type="match status" value="1"/>
</dbReference>
<sequence length="64" mass="7654">YELARGDNFKALECYMNETDASEEAMREHVRQMVHEIWKRMNKDVFEDYPYSGFEPFLGACLKL</sequence>